<feature type="compositionally biased region" description="Polar residues" evidence="8">
    <location>
        <begin position="75"/>
        <end position="104"/>
    </location>
</feature>
<evidence type="ECO:0000256" key="4">
    <source>
        <dbReference type="ARBA" id="ARBA00022490"/>
    </source>
</evidence>
<dbReference type="SUPFAM" id="SSF54236">
    <property type="entry name" value="Ubiquitin-like"/>
    <property type="match status" value="1"/>
</dbReference>
<dbReference type="Gene3D" id="3.30.420.210">
    <property type="entry name" value="SEP domain"/>
    <property type="match status" value="1"/>
</dbReference>
<dbReference type="PANTHER" id="PTHR23333">
    <property type="entry name" value="UBX DOMAIN CONTAINING PROTEIN"/>
    <property type="match status" value="1"/>
</dbReference>
<keyword evidence="10" id="KW-1185">Reference proteome</keyword>
<dbReference type="FunFam" id="3.30.420.210:FF:000001">
    <property type="entry name" value="NSFL1 (P97) cofactor (P47)"/>
    <property type="match status" value="1"/>
</dbReference>
<dbReference type="Pfam" id="PF14555">
    <property type="entry name" value="UBA_4"/>
    <property type="match status" value="1"/>
</dbReference>
<dbReference type="PANTHER" id="PTHR23333:SF20">
    <property type="entry name" value="NSFL1 COFACTOR P47"/>
    <property type="match status" value="1"/>
</dbReference>
<dbReference type="SUPFAM" id="SSF46934">
    <property type="entry name" value="UBA-like"/>
    <property type="match status" value="1"/>
</dbReference>
<evidence type="ECO:0000313" key="9">
    <source>
        <dbReference type="EMBL" id="CAH1786199.1"/>
    </source>
</evidence>
<comment type="caution">
    <text evidence="9">The sequence shown here is derived from an EMBL/GenBank/DDBJ whole genome shotgun (WGS) entry which is preliminary data.</text>
</comment>
<keyword evidence="4" id="KW-0963">Cytoplasm</keyword>
<dbReference type="PROSITE" id="PS51399">
    <property type="entry name" value="SEP"/>
    <property type="match status" value="1"/>
</dbReference>
<evidence type="ECO:0000256" key="7">
    <source>
        <dbReference type="ARBA" id="ARBA00023242"/>
    </source>
</evidence>
<dbReference type="GO" id="GO:0005634">
    <property type="term" value="C:nucleus"/>
    <property type="evidence" value="ECO:0007669"/>
    <property type="project" value="UniProtKB-SubCell"/>
</dbReference>
<dbReference type="InterPro" id="IPR036241">
    <property type="entry name" value="NSFL1C_SEP_dom_sf"/>
</dbReference>
<keyword evidence="5" id="KW-0333">Golgi apparatus</keyword>
<evidence type="ECO:0000256" key="2">
    <source>
        <dbReference type="ARBA" id="ARBA00004300"/>
    </source>
</evidence>
<dbReference type="SMART" id="SM00553">
    <property type="entry name" value="SEP"/>
    <property type="match status" value="1"/>
</dbReference>
<dbReference type="GO" id="GO:0043130">
    <property type="term" value="F:ubiquitin binding"/>
    <property type="evidence" value="ECO:0007669"/>
    <property type="project" value="TreeGrafter"/>
</dbReference>
<feature type="compositionally biased region" description="Acidic residues" evidence="8">
    <location>
        <begin position="50"/>
        <end position="61"/>
    </location>
</feature>
<evidence type="ECO:0000256" key="8">
    <source>
        <dbReference type="SAM" id="MobiDB-lite"/>
    </source>
</evidence>
<accession>A0A8J1XVZ6</accession>
<dbReference type="Gene3D" id="1.10.8.10">
    <property type="entry name" value="DNA helicase RuvA subunit, C-terminal domain"/>
    <property type="match status" value="1"/>
</dbReference>
<dbReference type="AlphaFoldDB" id="A0A8J1XVZ6"/>
<name>A0A8J1XVZ6_OWEFU</name>
<dbReference type="Gene3D" id="3.10.20.90">
    <property type="entry name" value="Phosphatidylinositol 3-kinase Catalytic Subunit, Chain A, domain 1"/>
    <property type="match status" value="1"/>
</dbReference>
<dbReference type="GO" id="GO:0061025">
    <property type="term" value="P:membrane fusion"/>
    <property type="evidence" value="ECO:0007669"/>
    <property type="project" value="TreeGrafter"/>
</dbReference>
<dbReference type="GO" id="GO:0007030">
    <property type="term" value="P:Golgi organization"/>
    <property type="evidence" value="ECO:0007669"/>
    <property type="project" value="TreeGrafter"/>
</dbReference>
<dbReference type="FunFam" id="1.10.8.10:FF:000020">
    <property type="entry name" value="NSFL1 (p97) cofactor (p47)"/>
    <property type="match status" value="1"/>
</dbReference>
<proteinExistence type="predicted"/>
<dbReference type="InterPro" id="IPR009060">
    <property type="entry name" value="UBA-like_sf"/>
</dbReference>
<dbReference type="GO" id="GO:0031468">
    <property type="term" value="P:nuclear membrane reassembly"/>
    <property type="evidence" value="ECO:0007669"/>
    <property type="project" value="TreeGrafter"/>
</dbReference>
<dbReference type="EMBL" id="CAIIXF020000006">
    <property type="protein sequence ID" value="CAH1786199.1"/>
    <property type="molecule type" value="Genomic_DNA"/>
</dbReference>
<feature type="region of interest" description="Disordered" evidence="8">
    <location>
        <begin position="49"/>
        <end position="132"/>
    </location>
</feature>
<feature type="non-terminal residue" evidence="9">
    <location>
        <position position="1"/>
    </location>
</feature>
<evidence type="ECO:0000256" key="5">
    <source>
        <dbReference type="ARBA" id="ARBA00023034"/>
    </source>
</evidence>
<keyword evidence="6" id="KW-0206">Cytoskeleton</keyword>
<evidence type="ECO:0000256" key="1">
    <source>
        <dbReference type="ARBA" id="ARBA00004123"/>
    </source>
</evidence>
<dbReference type="PROSITE" id="PS50033">
    <property type="entry name" value="UBX"/>
    <property type="match status" value="1"/>
</dbReference>
<dbReference type="SUPFAM" id="SSF102848">
    <property type="entry name" value="NSFL1 (p97 ATPase) cofactor p47, SEP domain"/>
    <property type="match status" value="1"/>
</dbReference>
<reference evidence="9" key="1">
    <citation type="submission" date="2022-03" db="EMBL/GenBank/DDBJ databases">
        <authorList>
            <person name="Martin C."/>
        </authorList>
    </citation>
    <scope>NUCLEOTIDE SEQUENCE</scope>
</reference>
<organism evidence="9 10">
    <name type="scientific">Owenia fusiformis</name>
    <name type="common">Polychaete worm</name>
    <dbReference type="NCBI Taxonomy" id="6347"/>
    <lineage>
        <taxon>Eukaryota</taxon>
        <taxon>Metazoa</taxon>
        <taxon>Spiralia</taxon>
        <taxon>Lophotrochozoa</taxon>
        <taxon>Annelida</taxon>
        <taxon>Polychaeta</taxon>
        <taxon>Sedentaria</taxon>
        <taxon>Canalipalpata</taxon>
        <taxon>Sabellida</taxon>
        <taxon>Oweniida</taxon>
        <taxon>Oweniidae</taxon>
        <taxon>Owenia</taxon>
    </lineage>
</organism>
<gene>
    <name evidence="9" type="ORF">OFUS_LOCUS12145</name>
</gene>
<dbReference type="InterPro" id="IPR012989">
    <property type="entry name" value="SEP_domain"/>
</dbReference>
<dbReference type="OrthoDB" id="25887at2759"/>
<dbReference type="GO" id="GO:0005829">
    <property type="term" value="C:cytosol"/>
    <property type="evidence" value="ECO:0007669"/>
    <property type="project" value="TreeGrafter"/>
</dbReference>
<dbReference type="SMART" id="SM00166">
    <property type="entry name" value="UBX"/>
    <property type="match status" value="1"/>
</dbReference>
<evidence type="ECO:0000256" key="6">
    <source>
        <dbReference type="ARBA" id="ARBA00023212"/>
    </source>
</evidence>
<dbReference type="InterPro" id="IPR001012">
    <property type="entry name" value="UBX_dom"/>
</dbReference>
<dbReference type="InterPro" id="IPR029071">
    <property type="entry name" value="Ubiquitin-like_domsf"/>
</dbReference>
<dbReference type="Pfam" id="PF00789">
    <property type="entry name" value="UBX"/>
    <property type="match status" value="1"/>
</dbReference>
<dbReference type="CDD" id="cd14348">
    <property type="entry name" value="UBA_p47"/>
    <property type="match status" value="1"/>
</dbReference>
<comment type="subcellular location">
    <subcellularLocation>
        <location evidence="2">Cytoplasm</location>
        <location evidence="2">Cytoskeleton</location>
        <location evidence="2">Microtubule organizing center</location>
        <location evidence="2">Centrosome</location>
    </subcellularLocation>
    <subcellularLocation>
        <location evidence="3">Golgi apparatus</location>
    </subcellularLocation>
    <subcellularLocation>
        <location evidence="1">Nucleus</location>
    </subcellularLocation>
</comment>
<keyword evidence="7" id="KW-0539">Nucleus</keyword>
<evidence type="ECO:0000256" key="3">
    <source>
        <dbReference type="ARBA" id="ARBA00004555"/>
    </source>
</evidence>
<dbReference type="GO" id="GO:0000045">
    <property type="term" value="P:autophagosome assembly"/>
    <property type="evidence" value="ECO:0007669"/>
    <property type="project" value="TreeGrafter"/>
</dbReference>
<dbReference type="Pfam" id="PF08059">
    <property type="entry name" value="SEP"/>
    <property type="match status" value="1"/>
</dbReference>
<protein>
    <submittedName>
        <fullName evidence="9">Uncharacterized protein</fullName>
    </submittedName>
</protein>
<dbReference type="GO" id="GO:0043161">
    <property type="term" value="P:proteasome-mediated ubiquitin-dependent protein catabolic process"/>
    <property type="evidence" value="ECO:0007669"/>
    <property type="project" value="TreeGrafter"/>
</dbReference>
<dbReference type="GO" id="GO:0005794">
    <property type="term" value="C:Golgi apparatus"/>
    <property type="evidence" value="ECO:0007669"/>
    <property type="project" value="UniProtKB-SubCell"/>
</dbReference>
<evidence type="ECO:0000313" key="10">
    <source>
        <dbReference type="Proteomes" id="UP000749559"/>
    </source>
</evidence>
<sequence>KEKKMSASHDELISQFSNVTGADTDRAKFYLEASEWKLDAALAGFFDHVDEGDSVDPEPMDEPVVMDSSPAPASLANQATSQGRQTQASSRFATIGSLHQQSQDSSEDEGGQEFYAGGERSGELIVGPGKKKNSSKLVEQMFKSAKEHGAEEVQAGSAIASHGAGPSFVGSGFKLGDSETAPSEKVRGADAPPKQTAVVLKFWKNGFSVDNGPLRDMTDPNNKDFLDSVGRGEVPTELTNLAKGGEVSVNMEDHREEEFVAPKVVAKPFTGSGHMLGSVVPTVVSTKPVEQKHVDSANNTVALDDSKPKTQIQIRLADGSRMVAKFNNTHTVRDIRNYIITARPQFSGTNFILLTTFPNKELTEEDISLEAANLLNAVIVQRLK</sequence>
<dbReference type="GO" id="GO:0005813">
    <property type="term" value="C:centrosome"/>
    <property type="evidence" value="ECO:0007669"/>
    <property type="project" value="UniProtKB-SubCell"/>
</dbReference>
<dbReference type="Proteomes" id="UP000749559">
    <property type="component" value="Unassembled WGS sequence"/>
</dbReference>